<dbReference type="EMBL" id="NESQ01000011">
    <property type="protein sequence ID" value="PUU83464.1"/>
    <property type="molecule type" value="Genomic_DNA"/>
</dbReference>
<dbReference type="AlphaFoldDB" id="A0A2T7A6V6"/>
<protein>
    <submittedName>
        <fullName evidence="2">Uncharacterized protein</fullName>
    </submittedName>
</protein>
<dbReference type="OrthoDB" id="10469145at2759"/>
<evidence type="ECO:0000256" key="1">
    <source>
        <dbReference type="SAM" id="MobiDB-lite"/>
    </source>
</evidence>
<reference evidence="2 3" key="1">
    <citation type="submission" date="2017-04" db="EMBL/GenBank/DDBJ databases">
        <title>Draft genome sequence of Tuber borchii Vittad., a whitish edible truffle.</title>
        <authorList>
            <consortium name="DOE Joint Genome Institute"/>
            <person name="Murat C."/>
            <person name="Kuo A."/>
            <person name="Barry K.W."/>
            <person name="Clum A."/>
            <person name="Dockter R.B."/>
            <person name="Fauchery L."/>
            <person name="Iotti M."/>
            <person name="Kohler A."/>
            <person name="Labutti K."/>
            <person name="Lindquist E.A."/>
            <person name="Lipzen A."/>
            <person name="Ohm R.A."/>
            <person name="Wang M."/>
            <person name="Grigoriev I.V."/>
            <person name="Zambonelli A."/>
            <person name="Martin F.M."/>
        </authorList>
    </citation>
    <scope>NUCLEOTIDE SEQUENCE [LARGE SCALE GENOMIC DNA]</scope>
    <source>
        <strain evidence="2 3">Tbo3840</strain>
    </source>
</reference>
<name>A0A2T7A6V6_TUBBO</name>
<organism evidence="2 3">
    <name type="scientific">Tuber borchii</name>
    <name type="common">White truffle</name>
    <dbReference type="NCBI Taxonomy" id="42251"/>
    <lineage>
        <taxon>Eukaryota</taxon>
        <taxon>Fungi</taxon>
        <taxon>Dikarya</taxon>
        <taxon>Ascomycota</taxon>
        <taxon>Pezizomycotina</taxon>
        <taxon>Pezizomycetes</taxon>
        <taxon>Pezizales</taxon>
        <taxon>Tuberaceae</taxon>
        <taxon>Tuber</taxon>
    </lineage>
</organism>
<evidence type="ECO:0000313" key="2">
    <source>
        <dbReference type="EMBL" id="PUU83464.1"/>
    </source>
</evidence>
<keyword evidence="3" id="KW-1185">Reference proteome</keyword>
<proteinExistence type="predicted"/>
<comment type="caution">
    <text evidence="2">The sequence shown here is derived from an EMBL/GenBank/DDBJ whole genome shotgun (WGS) entry which is preliminary data.</text>
</comment>
<dbReference type="Proteomes" id="UP000244722">
    <property type="component" value="Unassembled WGS sequence"/>
</dbReference>
<evidence type="ECO:0000313" key="3">
    <source>
        <dbReference type="Proteomes" id="UP000244722"/>
    </source>
</evidence>
<feature type="region of interest" description="Disordered" evidence="1">
    <location>
        <begin position="73"/>
        <end position="94"/>
    </location>
</feature>
<sequence length="257" mass="27754">MGGRHSHTRGPPGIRVALLSHPTNPACMPDTEKLRTIRLITAPTAEITPANAVAPEFVEVTEGNFGFSDAPGSISSSLRAHTSSDSDSDTSEHQRSVLREAYDDIKTAVKNCAADNTSAAPVDIVGDSGDIDPCAIPIPSRPSGRYRCRQSSSLLGATPPRSARAERIRDDLALLATALGNLILEVYHAWCDNGIMGLIKTWAILMRAWAINATYLRTVRLLKPVVVRNDEVVNFAKTLDTDSFKSSKNALPSFVFE</sequence>
<gene>
    <name evidence="2" type="ORF">B9Z19DRAFT_1189585</name>
</gene>
<accession>A0A2T7A6V6</accession>